<feature type="non-terminal residue" evidence="1">
    <location>
        <position position="1"/>
    </location>
</feature>
<protein>
    <submittedName>
        <fullName evidence="1">Putative spermidine/putrescine transport system substrate-binding protein</fullName>
    </submittedName>
</protein>
<organism evidence="1 2">
    <name type="scientific">Paraburkholderia sartisoli</name>
    <dbReference type="NCBI Taxonomy" id="83784"/>
    <lineage>
        <taxon>Bacteria</taxon>
        <taxon>Pseudomonadati</taxon>
        <taxon>Pseudomonadota</taxon>
        <taxon>Betaproteobacteria</taxon>
        <taxon>Burkholderiales</taxon>
        <taxon>Burkholderiaceae</taxon>
        <taxon>Paraburkholderia</taxon>
    </lineage>
</organism>
<evidence type="ECO:0000313" key="1">
    <source>
        <dbReference type="EMBL" id="SEB24329.1"/>
    </source>
</evidence>
<dbReference type="Proteomes" id="UP000198638">
    <property type="component" value="Unassembled WGS sequence"/>
</dbReference>
<sequence length="38" mass="4165">PEYAKLLAERPHVLPLSAAAMVAAFQKWDREVGAAKTK</sequence>
<name>A0A1H4HR84_9BURK</name>
<reference evidence="2" key="1">
    <citation type="submission" date="2016-10" db="EMBL/GenBank/DDBJ databases">
        <authorList>
            <person name="Varghese N."/>
            <person name="Submissions S."/>
        </authorList>
    </citation>
    <scope>NUCLEOTIDE SEQUENCE [LARGE SCALE GENOMIC DNA]</scope>
    <source>
        <strain evidence="2">LMG 24000</strain>
    </source>
</reference>
<dbReference type="STRING" id="83784.SAMN05192564_11375"/>
<proteinExistence type="predicted"/>
<evidence type="ECO:0000313" key="2">
    <source>
        <dbReference type="Proteomes" id="UP000198638"/>
    </source>
</evidence>
<dbReference type="AlphaFoldDB" id="A0A1H4HR84"/>
<gene>
    <name evidence="1" type="ORF">SAMN05192564_11375</name>
</gene>
<accession>A0A1H4HR84</accession>
<dbReference type="EMBL" id="FNRQ01000013">
    <property type="protein sequence ID" value="SEB24329.1"/>
    <property type="molecule type" value="Genomic_DNA"/>
</dbReference>
<keyword evidence="2" id="KW-1185">Reference proteome</keyword>